<dbReference type="PATRIC" id="fig|1648404.4.peg.2966"/>
<sequence>MVERLTDQVALLTGGATGIGAAVVARLIEEGAKVGVLVRDAEQAEIVQARHGDDVIVVTGDVRNFADNAEAVSATVSAFGKLDIFVGNAGIWDFMTPLAEMDPEQLSETLDEILAVNLKGYFLGARAAISELRKTKGSIIFTASTSSYYTGGGGTPYVASKHAVIGLIRQLAHELAPEVRVNGVAPGGTRTPLSGTMAGQTAELKMQDMQGLDEMIGNMTPLARIAEPEDHAGLYAMLASRRDSAYLTGTVILSDGGIGIGKRPEG</sequence>
<dbReference type="PANTHER" id="PTHR42760:SF133">
    <property type="entry name" value="3-OXOACYL-[ACYL-CARRIER-PROTEIN] REDUCTASE"/>
    <property type="match status" value="1"/>
</dbReference>
<dbReference type="GO" id="GO:0016616">
    <property type="term" value="F:oxidoreductase activity, acting on the CH-OH group of donors, NAD or NADP as acceptor"/>
    <property type="evidence" value="ECO:0007669"/>
    <property type="project" value="TreeGrafter"/>
</dbReference>
<proteinExistence type="inferred from homology"/>
<dbReference type="GO" id="GO:0006633">
    <property type="term" value="P:fatty acid biosynthetic process"/>
    <property type="evidence" value="ECO:0007669"/>
    <property type="project" value="TreeGrafter"/>
</dbReference>
<dbReference type="PRINTS" id="PR00081">
    <property type="entry name" value="GDHRDH"/>
</dbReference>
<dbReference type="STRING" id="1648404.CP97_14250"/>
<accession>A0A0H4W0D3</accession>
<reference evidence="3 4" key="1">
    <citation type="journal article" date="2015" name="Int. J. Syst. Evol. Microbiol.">
        <title>Erythrobacter atlanticus sp. nov., a bacterium from ocean sediment able to degrade polycyclic aromatic hydrocarbons.</title>
        <authorList>
            <person name="Zhuang L."/>
            <person name="Liu Y."/>
            <person name="Wang L."/>
            <person name="Wang W."/>
            <person name="Shao Z."/>
        </authorList>
    </citation>
    <scope>NUCLEOTIDE SEQUENCE [LARGE SCALE GENOMIC DNA]</scope>
    <source>
        <strain evidence="4">s21-N3</strain>
    </source>
</reference>
<dbReference type="RefSeq" id="WP_048886495.1">
    <property type="nucleotide sequence ID" value="NZ_CP011310.1"/>
</dbReference>
<keyword evidence="2" id="KW-0560">Oxidoreductase</keyword>
<evidence type="ECO:0000313" key="4">
    <source>
        <dbReference type="Proteomes" id="UP000059113"/>
    </source>
</evidence>
<name>A0A0H4W0D3_9SPHN</name>
<organism evidence="3 4">
    <name type="scientific">Aurantiacibacter atlanticus</name>
    <dbReference type="NCBI Taxonomy" id="1648404"/>
    <lineage>
        <taxon>Bacteria</taxon>
        <taxon>Pseudomonadati</taxon>
        <taxon>Pseudomonadota</taxon>
        <taxon>Alphaproteobacteria</taxon>
        <taxon>Sphingomonadales</taxon>
        <taxon>Erythrobacteraceae</taxon>
        <taxon>Aurantiacibacter</taxon>
    </lineage>
</organism>
<dbReference type="EMBL" id="CP011310">
    <property type="protein sequence ID" value="AKQ42948.1"/>
    <property type="molecule type" value="Genomic_DNA"/>
</dbReference>
<gene>
    <name evidence="3" type="ORF">CP97_14250</name>
</gene>
<dbReference type="Proteomes" id="UP000059113">
    <property type="component" value="Chromosome"/>
</dbReference>
<evidence type="ECO:0000256" key="2">
    <source>
        <dbReference type="ARBA" id="ARBA00023002"/>
    </source>
</evidence>
<dbReference type="PROSITE" id="PS00061">
    <property type="entry name" value="ADH_SHORT"/>
    <property type="match status" value="1"/>
</dbReference>
<dbReference type="InterPro" id="IPR036291">
    <property type="entry name" value="NAD(P)-bd_dom_sf"/>
</dbReference>
<dbReference type="GO" id="GO:0048038">
    <property type="term" value="F:quinone binding"/>
    <property type="evidence" value="ECO:0007669"/>
    <property type="project" value="TreeGrafter"/>
</dbReference>
<dbReference type="PRINTS" id="PR00080">
    <property type="entry name" value="SDRFAMILY"/>
</dbReference>
<dbReference type="OrthoDB" id="7500984at2"/>
<dbReference type="PANTHER" id="PTHR42760">
    <property type="entry name" value="SHORT-CHAIN DEHYDROGENASES/REDUCTASES FAMILY MEMBER"/>
    <property type="match status" value="1"/>
</dbReference>
<protein>
    <submittedName>
        <fullName evidence="3">Dihydrodiol dehydrogenase</fullName>
    </submittedName>
</protein>
<dbReference type="Pfam" id="PF13561">
    <property type="entry name" value="adh_short_C2"/>
    <property type="match status" value="1"/>
</dbReference>
<dbReference type="Gene3D" id="3.40.50.720">
    <property type="entry name" value="NAD(P)-binding Rossmann-like Domain"/>
    <property type="match status" value="1"/>
</dbReference>
<reference evidence="4" key="2">
    <citation type="submission" date="2015-04" db="EMBL/GenBank/DDBJ databases">
        <title>The complete genome sequence of Erythrobacter sp. s21-N3.</title>
        <authorList>
            <person name="Zhuang L."/>
            <person name="Liu Y."/>
            <person name="Shao Z."/>
        </authorList>
    </citation>
    <scope>NUCLEOTIDE SEQUENCE [LARGE SCALE GENOMIC DNA]</scope>
    <source>
        <strain evidence="4">s21-N3</strain>
    </source>
</reference>
<dbReference type="NCBIfam" id="NF004849">
    <property type="entry name" value="PRK06200.1"/>
    <property type="match status" value="1"/>
</dbReference>
<evidence type="ECO:0000256" key="1">
    <source>
        <dbReference type="ARBA" id="ARBA00006484"/>
    </source>
</evidence>
<evidence type="ECO:0000313" key="3">
    <source>
        <dbReference type="EMBL" id="AKQ42948.1"/>
    </source>
</evidence>
<dbReference type="InterPro" id="IPR020904">
    <property type="entry name" value="Sc_DH/Rdtase_CS"/>
</dbReference>
<dbReference type="FunFam" id="3.40.50.720:FF:000084">
    <property type="entry name" value="Short-chain dehydrogenase reductase"/>
    <property type="match status" value="1"/>
</dbReference>
<dbReference type="AlphaFoldDB" id="A0A0H4W0D3"/>
<dbReference type="SUPFAM" id="SSF51735">
    <property type="entry name" value="NAD(P)-binding Rossmann-fold domains"/>
    <property type="match status" value="1"/>
</dbReference>
<comment type="similarity">
    <text evidence="1">Belongs to the short-chain dehydrogenases/reductases (SDR) family.</text>
</comment>
<keyword evidence="4" id="KW-1185">Reference proteome</keyword>
<dbReference type="KEGG" id="ery:CP97_14250"/>
<dbReference type="InterPro" id="IPR002347">
    <property type="entry name" value="SDR_fam"/>
</dbReference>